<accession>A0A7S2NPT1</accession>
<feature type="transmembrane region" description="Helical" evidence="3">
    <location>
        <begin position="366"/>
        <end position="392"/>
    </location>
</feature>
<dbReference type="PANTHER" id="PTHR13018:SF5">
    <property type="entry name" value="RE44586P"/>
    <property type="match status" value="1"/>
</dbReference>
<feature type="coiled-coil region" evidence="1">
    <location>
        <begin position="63"/>
        <end position="97"/>
    </location>
</feature>
<evidence type="ECO:0000259" key="4">
    <source>
        <dbReference type="Pfam" id="PF14703"/>
    </source>
</evidence>
<feature type="transmembrane region" description="Helical" evidence="3">
    <location>
        <begin position="215"/>
        <end position="238"/>
    </location>
</feature>
<evidence type="ECO:0000256" key="1">
    <source>
        <dbReference type="SAM" id="Coils"/>
    </source>
</evidence>
<sequence>MYSAVRVACESYGEVVCVSIARANRHALLLVRQQNDLKRRSLYLRVALRRQASVKCQADSKNVSAHNARIAKHQRQLDKLTAQLERIHAELAEVSKQPTRCAGQCFVTFNYQNQAHKCFQEINKSPARTLALKTHGGVDQLIDVRLAAEVPPAPDQVIWENLQYSDTERLIRRCLVNTLLAVQCALSTYAITEVNRQNFQVAASQEPNAALGEMVYVYGTTTWTTVVIIGANLFIFLTAPFYTQVIEREWRADQRETMLTLKLISFQLGNSIAAAMSFLFTKDSGAYGYFDREWYENGGATTVLSMVLADVFFINPFVEGMRIFDVWAAKTFLAKRSLSQAQMNQHFAAKNDLYLPFRMQLTVKQIVYSLAWGGAFPVLYLFALIFLTTSVWVDESGFLRTFRGIVASSDKMMMVCITVLLPLGLLFHSLMSFIMFHHAEMQRLGLLSNYTVPPLVGNASPCWPPAPPCQLHTSAWASHSRTGWDALSRTLPNPTVAVFLAGLCLSSLLTVGFLAEAFKGKRANYEARYSGTLTTPYATEMLPFRDVDAKGGSMRMYLPPPTQVRNSVRPIDLFLDHYKTSSYDLTASNRYTGKTKGSRKGSSSLRASGNTNVGPVKTYGVSGVTKLEPVQC</sequence>
<name>A0A7S2NPT1_9EUKA</name>
<dbReference type="Pfam" id="PF14703">
    <property type="entry name" value="PHM7_cyt"/>
    <property type="match status" value="1"/>
</dbReference>
<dbReference type="GO" id="GO:0005227">
    <property type="term" value="F:calcium-activated cation channel activity"/>
    <property type="evidence" value="ECO:0007669"/>
    <property type="project" value="InterPro"/>
</dbReference>
<dbReference type="EMBL" id="HBGU01084067">
    <property type="protein sequence ID" value="CAD9552052.1"/>
    <property type="molecule type" value="Transcribed_RNA"/>
</dbReference>
<dbReference type="GO" id="GO:0005886">
    <property type="term" value="C:plasma membrane"/>
    <property type="evidence" value="ECO:0007669"/>
    <property type="project" value="TreeGrafter"/>
</dbReference>
<feature type="region of interest" description="Disordered" evidence="2">
    <location>
        <begin position="589"/>
        <end position="612"/>
    </location>
</feature>
<feature type="transmembrane region" description="Helical" evidence="3">
    <location>
        <begin position="412"/>
        <end position="436"/>
    </location>
</feature>
<reference evidence="5" key="1">
    <citation type="submission" date="2021-01" db="EMBL/GenBank/DDBJ databases">
        <authorList>
            <person name="Corre E."/>
            <person name="Pelletier E."/>
            <person name="Niang G."/>
            <person name="Scheremetjew M."/>
            <person name="Finn R."/>
            <person name="Kale V."/>
            <person name="Holt S."/>
            <person name="Cochrane G."/>
            <person name="Meng A."/>
            <person name="Brown T."/>
            <person name="Cohen L."/>
        </authorList>
    </citation>
    <scope>NUCLEOTIDE SEQUENCE</scope>
    <source>
        <strain evidence="5">UTEX LB 985</strain>
    </source>
</reference>
<dbReference type="AlphaFoldDB" id="A0A7S2NPT1"/>
<keyword evidence="3" id="KW-0472">Membrane</keyword>
<dbReference type="InterPro" id="IPR027815">
    <property type="entry name" value="CSC1/OSCA1-like_cyt"/>
</dbReference>
<evidence type="ECO:0000313" key="5">
    <source>
        <dbReference type="EMBL" id="CAD9552052.1"/>
    </source>
</evidence>
<keyword evidence="1" id="KW-0175">Coiled coil</keyword>
<dbReference type="PANTHER" id="PTHR13018">
    <property type="entry name" value="PROBABLE MEMBRANE PROTEIN DUF221-RELATED"/>
    <property type="match status" value="1"/>
</dbReference>
<dbReference type="InterPro" id="IPR045122">
    <property type="entry name" value="Csc1-like"/>
</dbReference>
<feature type="transmembrane region" description="Helical" evidence="3">
    <location>
        <begin position="259"/>
        <end position="280"/>
    </location>
</feature>
<protein>
    <recommendedName>
        <fullName evidence="4">CSC1/OSCA1-like cytosolic domain-containing protein</fullName>
    </recommendedName>
</protein>
<evidence type="ECO:0000256" key="3">
    <source>
        <dbReference type="SAM" id="Phobius"/>
    </source>
</evidence>
<feature type="domain" description="CSC1/OSCA1-like cytosolic" evidence="4">
    <location>
        <begin position="17"/>
        <end position="161"/>
    </location>
</feature>
<proteinExistence type="predicted"/>
<feature type="transmembrane region" description="Helical" evidence="3">
    <location>
        <begin position="496"/>
        <end position="515"/>
    </location>
</feature>
<keyword evidence="3" id="KW-0812">Transmembrane</keyword>
<gene>
    <name evidence="5" type="ORF">CBRE1094_LOCUS45874</name>
</gene>
<evidence type="ECO:0000256" key="2">
    <source>
        <dbReference type="SAM" id="MobiDB-lite"/>
    </source>
</evidence>
<feature type="compositionally biased region" description="Low complexity" evidence="2">
    <location>
        <begin position="592"/>
        <end position="609"/>
    </location>
</feature>
<organism evidence="5">
    <name type="scientific">Haptolina brevifila</name>
    <dbReference type="NCBI Taxonomy" id="156173"/>
    <lineage>
        <taxon>Eukaryota</taxon>
        <taxon>Haptista</taxon>
        <taxon>Haptophyta</taxon>
        <taxon>Prymnesiophyceae</taxon>
        <taxon>Prymnesiales</taxon>
        <taxon>Prymnesiaceae</taxon>
        <taxon>Haptolina</taxon>
    </lineage>
</organism>
<keyword evidence="3" id="KW-1133">Transmembrane helix</keyword>